<dbReference type="Gene3D" id="3.60.15.10">
    <property type="entry name" value="Ribonuclease Z/Hydroxyacylglutathione hydrolase-like"/>
    <property type="match status" value="1"/>
</dbReference>
<dbReference type="PANTHER" id="PTHR13754">
    <property type="entry name" value="METALLO-BETA-LACTAMASE SUPERFAMILY PROTEIN"/>
    <property type="match status" value="1"/>
</dbReference>
<gene>
    <name evidence="2" type="ORF">SAMN05661086_02300</name>
</gene>
<dbReference type="PANTHER" id="PTHR13754:SF13">
    <property type="entry name" value="METALLO-BETA-LACTAMASE SUPERFAMILY PROTEIN (AFU_ORTHOLOGUE AFUA_3G07630)"/>
    <property type="match status" value="1"/>
</dbReference>
<name>A0A1I6K9F8_9FIRM</name>
<dbReference type="Pfam" id="PF00753">
    <property type="entry name" value="Lactamase_B"/>
    <property type="match status" value="1"/>
</dbReference>
<reference evidence="2 3" key="1">
    <citation type="submission" date="2016-10" db="EMBL/GenBank/DDBJ databases">
        <authorList>
            <person name="de Groot N.N."/>
        </authorList>
    </citation>
    <scope>NUCLEOTIDE SEQUENCE [LARGE SCALE GENOMIC DNA]</scope>
    <source>
        <strain evidence="2 3">743A</strain>
    </source>
</reference>
<dbReference type="InterPro" id="IPR001279">
    <property type="entry name" value="Metallo-B-lactamas"/>
</dbReference>
<dbReference type="EMBL" id="FOYZ01000008">
    <property type="protein sequence ID" value="SFR87862.1"/>
    <property type="molecule type" value="Genomic_DNA"/>
</dbReference>
<dbReference type="InterPro" id="IPR036866">
    <property type="entry name" value="RibonucZ/Hydroxyglut_hydro"/>
</dbReference>
<sequence length="273" mass="30929">MKIITLCENRLEPCLGLKASHGVSYYIEYNDNKYLYDLGQDSVFQDNANFLGIDLNQCQNVIVSHGHVDHAGGLSELDTVLHQRTLIDNHAFLERFRYSGEKEMDIGISRKLDKFKSLGQDIIESFEIEKGVWCIAGVELLNQFSQMEKGLYIRDENGSVMEDLFLDELNLAFETDDGLVVMSGCSHRGVINVLQQAQKVTGIEKIHTFVGGMHLNFASEADTRLIFEELRKFGVKKYVVGHCTGWKAIAILQQMLGEEAEIIYNYVGYELIC</sequence>
<dbReference type="RefSeq" id="WP_092560886.1">
    <property type="nucleotide sequence ID" value="NZ_FOYZ01000008.1"/>
</dbReference>
<dbReference type="GO" id="GO:0016740">
    <property type="term" value="F:transferase activity"/>
    <property type="evidence" value="ECO:0007669"/>
    <property type="project" value="TreeGrafter"/>
</dbReference>
<dbReference type="SUPFAM" id="SSF56281">
    <property type="entry name" value="Metallo-hydrolase/oxidoreductase"/>
    <property type="match status" value="1"/>
</dbReference>
<dbReference type="InterPro" id="IPR052926">
    <property type="entry name" value="Metallo-beta-lactamase_dom"/>
</dbReference>
<evidence type="ECO:0000259" key="1">
    <source>
        <dbReference type="Pfam" id="PF00753"/>
    </source>
</evidence>
<dbReference type="STRING" id="37658.SAMN05661086_02300"/>
<keyword evidence="3" id="KW-1185">Reference proteome</keyword>
<feature type="domain" description="Metallo-beta-lactamase" evidence="1">
    <location>
        <begin position="21"/>
        <end position="78"/>
    </location>
</feature>
<organism evidence="2 3">
    <name type="scientific">Anaeromicropila populeti</name>
    <dbReference type="NCBI Taxonomy" id="37658"/>
    <lineage>
        <taxon>Bacteria</taxon>
        <taxon>Bacillati</taxon>
        <taxon>Bacillota</taxon>
        <taxon>Clostridia</taxon>
        <taxon>Lachnospirales</taxon>
        <taxon>Lachnospiraceae</taxon>
        <taxon>Anaeromicropila</taxon>
    </lineage>
</organism>
<dbReference type="AlphaFoldDB" id="A0A1I6K9F8"/>
<dbReference type="Proteomes" id="UP000199659">
    <property type="component" value="Unassembled WGS sequence"/>
</dbReference>
<dbReference type="CDD" id="cd07713">
    <property type="entry name" value="DHPS-like_MBL-fold"/>
    <property type="match status" value="1"/>
</dbReference>
<proteinExistence type="predicted"/>
<evidence type="ECO:0000313" key="3">
    <source>
        <dbReference type="Proteomes" id="UP000199659"/>
    </source>
</evidence>
<protein>
    <submittedName>
        <fullName evidence="2">7,8-dihydropterin-6-yl-methyl-4-(Beta-D-ribofuranosyl)aminobenzene 5'-phosphate synthase</fullName>
    </submittedName>
</protein>
<dbReference type="OrthoDB" id="9803916at2"/>
<dbReference type="InterPro" id="IPR041712">
    <property type="entry name" value="DHPS-like_MBL-fold"/>
</dbReference>
<accession>A0A1I6K9F8</accession>
<evidence type="ECO:0000313" key="2">
    <source>
        <dbReference type="EMBL" id="SFR87862.1"/>
    </source>
</evidence>